<dbReference type="InterPro" id="IPR036291">
    <property type="entry name" value="NAD(P)-bd_dom_sf"/>
</dbReference>
<dbReference type="RefSeq" id="XP_033380279.1">
    <property type="nucleotide sequence ID" value="XM_033526112.1"/>
</dbReference>
<protein>
    <submittedName>
        <fullName evidence="3">NAD(P)-binding protein</fullName>
    </submittedName>
</protein>
<dbReference type="AlphaFoldDB" id="A0A6A5XG87"/>
<dbReference type="PANTHER" id="PTHR43180">
    <property type="entry name" value="3-OXOACYL-(ACYL-CARRIER-PROTEIN) REDUCTASE (AFU_ORTHOLOGUE AFUA_6G11210)"/>
    <property type="match status" value="1"/>
</dbReference>
<dbReference type="GO" id="GO:0016491">
    <property type="term" value="F:oxidoreductase activity"/>
    <property type="evidence" value="ECO:0007669"/>
    <property type="project" value="UniProtKB-KW"/>
</dbReference>
<proteinExistence type="inferred from homology"/>
<keyword evidence="2" id="KW-0560">Oxidoreductase</keyword>
<evidence type="ECO:0000256" key="2">
    <source>
        <dbReference type="ARBA" id="ARBA00023002"/>
    </source>
</evidence>
<dbReference type="SUPFAM" id="SSF51735">
    <property type="entry name" value="NAD(P)-binding Rossmann-fold domains"/>
    <property type="match status" value="1"/>
</dbReference>
<comment type="similarity">
    <text evidence="1">Belongs to the short-chain dehydrogenases/reductases (SDR) family.</text>
</comment>
<evidence type="ECO:0000313" key="4">
    <source>
        <dbReference type="Proteomes" id="UP000799778"/>
    </source>
</evidence>
<sequence length="342" mass="36205">MAETSKLPETFYSTNKIDFSKPIDTSNLKEKSTIVTGGASGIGAGVVTAFAEAGAYVTILDRNEELGNALVEKLTAKGLHVQFTKVDIASFSSQTTGFKSAISFSPHKTLDIVVTSAGISTSTTSTKWLASNADNDDPEPPSTATLDVNLTGSFYSAHLALHYFKKTTPEAAPEGDATPQSKQIIFISSLAGYLPARDALDYQASKFGVRGLWKSVRHSHDIVSEHTPFRTNLIAPTFINSPLIERIVPGLKAKGQGVGEVDDVVGGILRVACDEAIYGRAVAIPVRREVAGDRNFDLGDDWEGRDAGPGLVEGIVNGGLEGLQLLSHSSAEGRLKGVGTRG</sequence>
<evidence type="ECO:0000256" key="1">
    <source>
        <dbReference type="ARBA" id="ARBA00006484"/>
    </source>
</evidence>
<reference evidence="3" key="1">
    <citation type="journal article" date="2020" name="Stud. Mycol.">
        <title>101 Dothideomycetes genomes: a test case for predicting lifestyles and emergence of pathogens.</title>
        <authorList>
            <person name="Haridas S."/>
            <person name="Albert R."/>
            <person name="Binder M."/>
            <person name="Bloem J."/>
            <person name="Labutti K."/>
            <person name="Salamov A."/>
            <person name="Andreopoulos B."/>
            <person name="Baker S."/>
            <person name="Barry K."/>
            <person name="Bills G."/>
            <person name="Bluhm B."/>
            <person name="Cannon C."/>
            <person name="Castanera R."/>
            <person name="Culley D."/>
            <person name="Daum C."/>
            <person name="Ezra D."/>
            <person name="Gonzalez J."/>
            <person name="Henrissat B."/>
            <person name="Kuo A."/>
            <person name="Liang C."/>
            <person name="Lipzen A."/>
            <person name="Lutzoni F."/>
            <person name="Magnuson J."/>
            <person name="Mondo S."/>
            <person name="Nolan M."/>
            <person name="Ohm R."/>
            <person name="Pangilinan J."/>
            <person name="Park H.-J."/>
            <person name="Ramirez L."/>
            <person name="Alfaro M."/>
            <person name="Sun H."/>
            <person name="Tritt A."/>
            <person name="Yoshinaga Y."/>
            <person name="Zwiers L.-H."/>
            <person name="Turgeon B."/>
            <person name="Goodwin S."/>
            <person name="Spatafora J."/>
            <person name="Crous P."/>
            <person name="Grigoriev I."/>
        </authorList>
    </citation>
    <scope>NUCLEOTIDE SEQUENCE</scope>
    <source>
        <strain evidence="3">CBS 175.79</strain>
    </source>
</reference>
<organism evidence="3 4">
    <name type="scientific">Aaosphaeria arxii CBS 175.79</name>
    <dbReference type="NCBI Taxonomy" id="1450172"/>
    <lineage>
        <taxon>Eukaryota</taxon>
        <taxon>Fungi</taxon>
        <taxon>Dikarya</taxon>
        <taxon>Ascomycota</taxon>
        <taxon>Pezizomycotina</taxon>
        <taxon>Dothideomycetes</taxon>
        <taxon>Pleosporomycetidae</taxon>
        <taxon>Pleosporales</taxon>
        <taxon>Pleosporales incertae sedis</taxon>
        <taxon>Aaosphaeria</taxon>
    </lineage>
</organism>
<dbReference type="PANTHER" id="PTHR43180:SF33">
    <property type="entry name" value="15-HYDROXYPROSTAGLANDIN DEHYDROGENASE [NAD(+)]-LIKE"/>
    <property type="match status" value="1"/>
</dbReference>
<accession>A0A6A5XG87</accession>
<evidence type="ECO:0000313" key="3">
    <source>
        <dbReference type="EMBL" id="KAF2011940.1"/>
    </source>
</evidence>
<name>A0A6A5XG87_9PLEO</name>
<dbReference type="GeneID" id="54283509"/>
<dbReference type="Gene3D" id="3.40.50.720">
    <property type="entry name" value="NAD(P)-binding Rossmann-like Domain"/>
    <property type="match status" value="1"/>
</dbReference>
<dbReference type="OrthoDB" id="5371740at2759"/>
<dbReference type="PRINTS" id="PR00081">
    <property type="entry name" value="GDHRDH"/>
</dbReference>
<dbReference type="EMBL" id="ML978073">
    <property type="protein sequence ID" value="KAF2011940.1"/>
    <property type="molecule type" value="Genomic_DNA"/>
</dbReference>
<dbReference type="Pfam" id="PF00106">
    <property type="entry name" value="adh_short"/>
    <property type="match status" value="1"/>
</dbReference>
<dbReference type="Proteomes" id="UP000799778">
    <property type="component" value="Unassembled WGS sequence"/>
</dbReference>
<gene>
    <name evidence="3" type="ORF">BU24DRAFT_412485</name>
</gene>
<keyword evidence="4" id="KW-1185">Reference proteome</keyword>
<dbReference type="InterPro" id="IPR002347">
    <property type="entry name" value="SDR_fam"/>
</dbReference>